<dbReference type="GO" id="GO:0042262">
    <property type="term" value="P:DNA protection"/>
    <property type="evidence" value="ECO:0007669"/>
    <property type="project" value="InterPro"/>
</dbReference>
<protein>
    <submittedName>
        <fullName evidence="2">Uncharacterized protein</fullName>
    </submittedName>
</protein>
<feature type="compositionally biased region" description="Low complexity" evidence="1">
    <location>
        <begin position="17"/>
        <end position="40"/>
    </location>
</feature>
<evidence type="ECO:0000313" key="2">
    <source>
        <dbReference type="EMBL" id="AYV76047.1"/>
    </source>
</evidence>
<feature type="region of interest" description="Disordered" evidence="1">
    <location>
        <begin position="1"/>
        <end position="40"/>
    </location>
</feature>
<gene>
    <name evidence="2" type="ORF">Terrestrivirus4_95</name>
</gene>
<reference evidence="2" key="1">
    <citation type="submission" date="2018-10" db="EMBL/GenBank/DDBJ databases">
        <title>Hidden diversity of soil giant viruses.</title>
        <authorList>
            <person name="Schulz F."/>
            <person name="Alteio L."/>
            <person name="Goudeau D."/>
            <person name="Ryan E.M."/>
            <person name="Malmstrom R.R."/>
            <person name="Blanchard J."/>
            <person name="Woyke T."/>
        </authorList>
    </citation>
    <scope>NUCLEOTIDE SEQUENCE</scope>
    <source>
        <strain evidence="2">TEV1</strain>
    </source>
</reference>
<sequence>MPSAKVPKTQSAKKETTSGVAPVTASTSTAPTPTPVAVAPTPVADVVVVPATTQKSKPKQKKTLEPVVVAPAVVPGVAVPAPVPVVAAPAPVAAPVAAPAEPAEKAPKVQKPKVVRAKKEKEPVQVALSSSEQSAPEPAVLAPEAVQENEQEAGVLVDADLRGGQRPKKRYFACVYENEQFGRVWGVKPKQAANKGFTSILKHMNKSGINYTDGEEINFAIAETTRGSKQGEYLYLGKRVLLEIPIQVTKKIKDKVTKEVIATKQVPYKYKNIVHKVPKVGRVNA</sequence>
<proteinExistence type="predicted"/>
<evidence type="ECO:0000256" key="1">
    <source>
        <dbReference type="SAM" id="MobiDB-lite"/>
    </source>
</evidence>
<dbReference type="EMBL" id="MK071982">
    <property type="protein sequence ID" value="AYV76047.1"/>
    <property type="molecule type" value="Genomic_DNA"/>
</dbReference>
<organism evidence="2">
    <name type="scientific">Terrestrivirus sp</name>
    <dbReference type="NCBI Taxonomy" id="2487775"/>
    <lineage>
        <taxon>Viruses</taxon>
        <taxon>Varidnaviria</taxon>
        <taxon>Bamfordvirae</taxon>
        <taxon>Nucleocytoviricota</taxon>
        <taxon>Megaviricetes</taxon>
        <taxon>Imitervirales</taxon>
        <taxon>Mimiviridae</taxon>
        <taxon>Klosneuvirinae</taxon>
    </lineage>
</organism>
<feature type="region of interest" description="Disordered" evidence="1">
    <location>
        <begin position="98"/>
        <end position="117"/>
    </location>
</feature>
<name>A0A3G4ZMH4_9VIRU</name>
<accession>A0A3G4ZMH4</accession>
<dbReference type="SUPFAM" id="SSF102875">
    <property type="entry name" value="Chromosomal protein MC1"/>
    <property type="match status" value="1"/>
</dbReference>
<dbReference type="InterPro" id="IPR036620">
    <property type="entry name" value="MC1_sf"/>
</dbReference>